<evidence type="ECO:0000313" key="3">
    <source>
        <dbReference type="EMBL" id="RPA78433.1"/>
    </source>
</evidence>
<dbReference type="OrthoDB" id="1022638at2759"/>
<feature type="region of interest" description="Disordered" evidence="1">
    <location>
        <begin position="155"/>
        <end position="197"/>
    </location>
</feature>
<gene>
    <name evidence="3" type="ORF">BJ508DRAFT_363831</name>
</gene>
<dbReference type="Proteomes" id="UP000275078">
    <property type="component" value="Unassembled WGS sequence"/>
</dbReference>
<reference evidence="3 4" key="1">
    <citation type="journal article" date="2018" name="Nat. Ecol. Evol.">
        <title>Pezizomycetes genomes reveal the molecular basis of ectomycorrhizal truffle lifestyle.</title>
        <authorList>
            <person name="Murat C."/>
            <person name="Payen T."/>
            <person name="Noel B."/>
            <person name="Kuo A."/>
            <person name="Morin E."/>
            <person name="Chen J."/>
            <person name="Kohler A."/>
            <person name="Krizsan K."/>
            <person name="Balestrini R."/>
            <person name="Da Silva C."/>
            <person name="Montanini B."/>
            <person name="Hainaut M."/>
            <person name="Levati E."/>
            <person name="Barry K.W."/>
            <person name="Belfiori B."/>
            <person name="Cichocki N."/>
            <person name="Clum A."/>
            <person name="Dockter R.B."/>
            <person name="Fauchery L."/>
            <person name="Guy J."/>
            <person name="Iotti M."/>
            <person name="Le Tacon F."/>
            <person name="Lindquist E.A."/>
            <person name="Lipzen A."/>
            <person name="Malagnac F."/>
            <person name="Mello A."/>
            <person name="Molinier V."/>
            <person name="Miyauchi S."/>
            <person name="Poulain J."/>
            <person name="Riccioni C."/>
            <person name="Rubini A."/>
            <person name="Sitrit Y."/>
            <person name="Splivallo R."/>
            <person name="Traeger S."/>
            <person name="Wang M."/>
            <person name="Zifcakova L."/>
            <person name="Wipf D."/>
            <person name="Zambonelli A."/>
            <person name="Paolocci F."/>
            <person name="Nowrousian M."/>
            <person name="Ottonello S."/>
            <person name="Baldrian P."/>
            <person name="Spatafora J.W."/>
            <person name="Henrissat B."/>
            <person name="Nagy L.G."/>
            <person name="Aury J.M."/>
            <person name="Wincker P."/>
            <person name="Grigoriev I.V."/>
            <person name="Bonfante P."/>
            <person name="Martin F.M."/>
        </authorList>
    </citation>
    <scope>NUCLEOTIDE SEQUENCE [LARGE SCALE GENOMIC DNA]</scope>
    <source>
        <strain evidence="3 4">RN42</strain>
    </source>
</reference>
<dbReference type="SMART" id="SM00225">
    <property type="entry name" value="BTB"/>
    <property type="match status" value="1"/>
</dbReference>
<dbReference type="CDD" id="cd18186">
    <property type="entry name" value="BTB_POZ_ZBTB_KLHL-like"/>
    <property type="match status" value="1"/>
</dbReference>
<organism evidence="3 4">
    <name type="scientific">Ascobolus immersus RN42</name>
    <dbReference type="NCBI Taxonomy" id="1160509"/>
    <lineage>
        <taxon>Eukaryota</taxon>
        <taxon>Fungi</taxon>
        <taxon>Dikarya</taxon>
        <taxon>Ascomycota</taxon>
        <taxon>Pezizomycotina</taxon>
        <taxon>Pezizomycetes</taxon>
        <taxon>Pezizales</taxon>
        <taxon>Ascobolaceae</taxon>
        <taxon>Ascobolus</taxon>
    </lineage>
</organism>
<dbReference type="EMBL" id="ML119711">
    <property type="protein sequence ID" value="RPA78433.1"/>
    <property type="molecule type" value="Genomic_DNA"/>
</dbReference>
<evidence type="ECO:0000256" key="1">
    <source>
        <dbReference type="SAM" id="MobiDB-lite"/>
    </source>
</evidence>
<name>A0A3N4HX47_ASCIM</name>
<dbReference type="AlphaFoldDB" id="A0A3N4HX47"/>
<dbReference type="InterPro" id="IPR000210">
    <property type="entry name" value="BTB/POZ_dom"/>
</dbReference>
<evidence type="ECO:0000313" key="4">
    <source>
        <dbReference type="Proteomes" id="UP000275078"/>
    </source>
</evidence>
<dbReference type="Gene3D" id="3.30.710.10">
    <property type="entry name" value="Potassium Channel Kv1.1, Chain A"/>
    <property type="match status" value="1"/>
</dbReference>
<dbReference type="SUPFAM" id="SSF54695">
    <property type="entry name" value="POZ domain"/>
    <property type="match status" value="1"/>
</dbReference>
<accession>A0A3N4HX47</accession>
<dbReference type="PANTHER" id="PTHR47843">
    <property type="entry name" value="BTB DOMAIN-CONTAINING PROTEIN-RELATED"/>
    <property type="match status" value="1"/>
</dbReference>
<sequence>MSDRALFPMSLGLETIRVVVGSNLLTQRVYRLHTSILRQHSEYFERLFTFNGAEVAQKEIHLGEDFDGLGDAFDAFVEYIYTGKYEERLIDDHFLDIHAEVIVLATRLVVDKLQEMATNMLRKRISKPIDPSTGHSVAVINRLIRIIYEGTHRPYGDAPSSKEQQESLSSAASKKEPLPDPGRLAARASPSTLERRSIHPLRKPSKLSALFFQEEKAKAWLIRTARLGRLSSGMLLSIWEVIGVMQGFETWLRSLESLRWI</sequence>
<dbReference type="PROSITE" id="PS50097">
    <property type="entry name" value="BTB"/>
    <property type="match status" value="1"/>
</dbReference>
<keyword evidence="4" id="KW-1185">Reference proteome</keyword>
<evidence type="ECO:0000259" key="2">
    <source>
        <dbReference type="PROSITE" id="PS50097"/>
    </source>
</evidence>
<dbReference type="InterPro" id="IPR011333">
    <property type="entry name" value="SKP1/BTB/POZ_sf"/>
</dbReference>
<proteinExistence type="predicted"/>
<protein>
    <recommendedName>
        <fullName evidence="2">BTB domain-containing protein</fullName>
    </recommendedName>
</protein>
<feature type="domain" description="BTB" evidence="2">
    <location>
        <begin position="14"/>
        <end position="89"/>
    </location>
</feature>
<dbReference type="Pfam" id="PF00651">
    <property type="entry name" value="BTB"/>
    <property type="match status" value="1"/>
</dbReference>